<keyword evidence="2" id="KW-1185">Reference proteome</keyword>
<reference evidence="1" key="1">
    <citation type="submission" date="2024-03" db="EMBL/GenBank/DDBJ databases">
        <title>Whole genome sequecning of epiphytes from Marcgravia umbellata leaves.</title>
        <authorList>
            <person name="Kumar G."/>
            <person name="Savka M.A."/>
        </authorList>
    </citation>
    <scope>NUCLEOTIDE SEQUENCE</scope>
    <source>
        <strain evidence="1">RIT_BL5</strain>
    </source>
</reference>
<accession>A0ACC6PIB1</accession>
<evidence type="ECO:0000313" key="2">
    <source>
        <dbReference type="Proteomes" id="UP001380953"/>
    </source>
</evidence>
<comment type="caution">
    <text evidence="1">The sequence shown here is derived from an EMBL/GenBank/DDBJ whole genome shotgun (WGS) entry which is preliminary data.</text>
</comment>
<name>A0ACC6PIB1_9BACL</name>
<proteinExistence type="predicted"/>
<organism evidence="1 2">
    <name type="scientific">Saccharibacillus sacchari</name>
    <dbReference type="NCBI Taxonomy" id="456493"/>
    <lineage>
        <taxon>Bacteria</taxon>
        <taxon>Bacillati</taxon>
        <taxon>Bacillota</taxon>
        <taxon>Bacilli</taxon>
        <taxon>Bacillales</taxon>
        <taxon>Paenibacillaceae</taxon>
        <taxon>Saccharibacillus</taxon>
    </lineage>
</organism>
<dbReference type="Proteomes" id="UP001380953">
    <property type="component" value="Unassembled WGS sequence"/>
</dbReference>
<gene>
    <name evidence="1" type="ORF">WKI47_22335</name>
</gene>
<evidence type="ECO:0000313" key="1">
    <source>
        <dbReference type="EMBL" id="MEJ8306658.1"/>
    </source>
</evidence>
<dbReference type="EMBL" id="JBBKAR010000056">
    <property type="protein sequence ID" value="MEJ8306658.1"/>
    <property type="molecule type" value="Genomic_DNA"/>
</dbReference>
<protein>
    <submittedName>
        <fullName evidence="1">Phage head-tail connector protein</fullName>
    </submittedName>
</protein>
<sequence length="178" mass="19779">MLTTVSRAKDMLGIMDDSQDTQIEALIGVGTDAIEAYCRRQFGRRVHTETIERTAGQYLQLRNYPIIEVTNVNRNGGQLKGWSEAIEKGMLIREDWPPDVSVEYEAGYVLPGDATEEVPANLPRSLEYACILFVQYAMREPGVTSVRIGDLSVSYAQDGADMPGPVRSLLAPYRNPLP</sequence>